<dbReference type="Proteomes" id="UP001281410">
    <property type="component" value="Unassembled WGS sequence"/>
</dbReference>
<keyword evidence="2" id="KW-1185">Reference proteome</keyword>
<dbReference type="EMBL" id="JANJYJ010000009">
    <property type="protein sequence ID" value="KAK3188094.1"/>
    <property type="molecule type" value="Genomic_DNA"/>
</dbReference>
<gene>
    <name evidence="1" type="ORF">Dsin_027655</name>
</gene>
<organism evidence="1 2">
    <name type="scientific">Dipteronia sinensis</name>
    <dbReference type="NCBI Taxonomy" id="43782"/>
    <lineage>
        <taxon>Eukaryota</taxon>
        <taxon>Viridiplantae</taxon>
        <taxon>Streptophyta</taxon>
        <taxon>Embryophyta</taxon>
        <taxon>Tracheophyta</taxon>
        <taxon>Spermatophyta</taxon>
        <taxon>Magnoliopsida</taxon>
        <taxon>eudicotyledons</taxon>
        <taxon>Gunneridae</taxon>
        <taxon>Pentapetalae</taxon>
        <taxon>rosids</taxon>
        <taxon>malvids</taxon>
        <taxon>Sapindales</taxon>
        <taxon>Sapindaceae</taxon>
        <taxon>Hippocastanoideae</taxon>
        <taxon>Acereae</taxon>
        <taxon>Dipteronia</taxon>
    </lineage>
</organism>
<evidence type="ECO:0000313" key="2">
    <source>
        <dbReference type="Proteomes" id="UP001281410"/>
    </source>
</evidence>
<dbReference type="AlphaFoldDB" id="A0AAE0DTU6"/>
<accession>A0AAE0DTU6</accession>
<evidence type="ECO:0000313" key="1">
    <source>
        <dbReference type="EMBL" id="KAK3188094.1"/>
    </source>
</evidence>
<protein>
    <submittedName>
        <fullName evidence="1">Uncharacterized protein</fullName>
    </submittedName>
</protein>
<proteinExistence type="predicted"/>
<name>A0AAE0DTU6_9ROSI</name>
<comment type="caution">
    <text evidence="1">The sequence shown here is derived from an EMBL/GenBank/DDBJ whole genome shotgun (WGS) entry which is preliminary data.</text>
</comment>
<reference evidence="1" key="1">
    <citation type="journal article" date="2023" name="Plant J.">
        <title>Genome sequences and population genomics provide insights into the demographic history, inbreeding, and mutation load of two 'living fossil' tree species of Dipteronia.</title>
        <authorList>
            <person name="Feng Y."/>
            <person name="Comes H.P."/>
            <person name="Chen J."/>
            <person name="Zhu S."/>
            <person name="Lu R."/>
            <person name="Zhang X."/>
            <person name="Li P."/>
            <person name="Qiu J."/>
            <person name="Olsen K.M."/>
            <person name="Qiu Y."/>
        </authorList>
    </citation>
    <scope>NUCLEOTIDE SEQUENCE</scope>
    <source>
        <strain evidence="1">NBL</strain>
    </source>
</reference>
<sequence>MLGCNVLTCWRLYLRDPVIADVSTRSGESCCTHCRPPDPVRSVESNDNKIKRRGHNIIGFSCDKPRV</sequence>